<keyword evidence="3" id="KW-1185">Reference proteome</keyword>
<dbReference type="AlphaFoldDB" id="A0A6S6WRV3"/>
<reference evidence="2 3" key="1">
    <citation type="submission" date="2020-02" db="EMBL/GenBank/DDBJ databases">
        <authorList>
            <person name="Rodrigo-Torres L."/>
            <person name="Arahal R. D."/>
            <person name="Lucena T."/>
        </authorList>
    </citation>
    <scope>NUCLEOTIDE SEQUENCE [LARGE SCALE GENOMIC DNA]</scope>
    <source>
        <strain evidence="2 3">CECT 9734</strain>
    </source>
</reference>
<proteinExistence type="predicted"/>
<dbReference type="RefSeq" id="WP_173920512.1">
    <property type="nucleotide sequence ID" value="NZ_CADCXY010000003.1"/>
</dbReference>
<dbReference type="EMBL" id="CADCXY010000003">
    <property type="protein sequence ID" value="CAB0151118.1"/>
    <property type="molecule type" value="Genomic_DNA"/>
</dbReference>
<dbReference type="Proteomes" id="UP000481517">
    <property type="component" value="Unassembled WGS sequence"/>
</dbReference>
<name>A0A6S6WRV3_9GAMM</name>
<evidence type="ECO:0000313" key="3">
    <source>
        <dbReference type="Proteomes" id="UP000481517"/>
    </source>
</evidence>
<gene>
    <name evidence="2" type="ORF">PSI9734_01532</name>
</gene>
<evidence type="ECO:0000313" key="2">
    <source>
        <dbReference type="EMBL" id="CAB0151118.1"/>
    </source>
</evidence>
<feature type="signal peptide" evidence="1">
    <location>
        <begin position="1"/>
        <end position="23"/>
    </location>
</feature>
<protein>
    <submittedName>
        <fullName evidence="2">Uncharacterized protein</fullName>
    </submittedName>
</protein>
<sequence>MKNTAIALLVTVVVLLIPGTTQAQTLTDTVTIEGQLTQLENSFQGPTALDPGARFVATILQDRTTPLSSSTASMKLYETAMLEMEVVFYDELGTPIGTPIVTSYSAATLPSLIRRDAEFTFDPAALDQASYAIEGTDINGRNMESWIDIDETTQALFTDTSAYPALVEGVVDASFSFYAMNGDQGRGISVTAAGTVESITIVFIDTDNDGVADYLDQCGNSVASETVMFDWLDSGVSNYVDEAGCTIMDVYAACEVEEEEQPSSPWGWFQPVYSGPSHCETQVVYQLQADGVIDYTEGRMLRNALSLSYSSNEPG</sequence>
<organism evidence="2 3">
    <name type="scientific">Pseudidiomarina piscicola</name>
    <dbReference type="NCBI Taxonomy" id="2614830"/>
    <lineage>
        <taxon>Bacteria</taxon>
        <taxon>Pseudomonadati</taxon>
        <taxon>Pseudomonadota</taxon>
        <taxon>Gammaproteobacteria</taxon>
        <taxon>Alteromonadales</taxon>
        <taxon>Idiomarinaceae</taxon>
        <taxon>Pseudidiomarina</taxon>
    </lineage>
</organism>
<accession>A0A6S6WRV3</accession>
<feature type="chain" id="PRO_5028869124" evidence="1">
    <location>
        <begin position="24"/>
        <end position="315"/>
    </location>
</feature>
<evidence type="ECO:0000256" key="1">
    <source>
        <dbReference type="SAM" id="SignalP"/>
    </source>
</evidence>
<keyword evidence="1" id="KW-0732">Signal</keyword>